<dbReference type="EMBL" id="DSTK01000039">
    <property type="protein sequence ID" value="HFK98450.1"/>
    <property type="molecule type" value="Genomic_DNA"/>
</dbReference>
<dbReference type="InterPro" id="IPR000415">
    <property type="entry name" value="Nitroreductase-like"/>
</dbReference>
<dbReference type="Gene3D" id="3.30.70.20">
    <property type="match status" value="1"/>
</dbReference>
<dbReference type="Pfam" id="PF13237">
    <property type="entry name" value="Fer4_10"/>
    <property type="match status" value="1"/>
</dbReference>
<proteinExistence type="inferred from homology"/>
<comment type="caution">
    <text evidence="7">The sequence shown here is derived from an EMBL/GenBank/DDBJ whole genome shotgun (WGS) entry which is preliminary data.</text>
</comment>
<evidence type="ECO:0000259" key="6">
    <source>
        <dbReference type="PROSITE" id="PS51379"/>
    </source>
</evidence>
<dbReference type="SUPFAM" id="SSF54862">
    <property type="entry name" value="4Fe-4S ferredoxins"/>
    <property type="match status" value="1"/>
</dbReference>
<dbReference type="InterPro" id="IPR029479">
    <property type="entry name" value="Nitroreductase"/>
</dbReference>
<evidence type="ECO:0000256" key="1">
    <source>
        <dbReference type="ARBA" id="ARBA00007118"/>
    </source>
</evidence>
<dbReference type="InterPro" id="IPR017900">
    <property type="entry name" value="4Fe4S_Fe_S_CS"/>
</dbReference>
<feature type="domain" description="4Fe-4S ferredoxin-type" evidence="6">
    <location>
        <begin position="37"/>
        <end position="69"/>
    </location>
</feature>
<dbReference type="PANTHER" id="PTHR43673">
    <property type="entry name" value="NAD(P)H NITROREDUCTASE YDGI-RELATED"/>
    <property type="match status" value="1"/>
</dbReference>
<dbReference type="AlphaFoldDB" id="A0A832A8I3"/>
<evidence type="ECO:0000256" key="4">
    <source>
        <dbReference type="ARBA" id="ARBA00023004"/>
    </source>
</evidence>
<dbReference type="GO" id="GO:0051536">
    <property type="term" value="F:iron-sulfur cluster binding"/>
    <property type="evidence" value="ECO:0007669"/>
    <property type="project" value="UniProtKB-KW"/>
</dbReference>
<name>A0A832A8I3_9BACT</name>
<evidence type="ECO:0000256" key="3">
    <source>
        <dbReference type="ARBA" id="ARBA00023002"/>
    </source>
</evidence>
<comment type="similarity">
    <text evidence="1">Belongs to the nitroreductase family.</text>
</comment>
<organism evidence="7">
    <name type="scientific">Desulfacinum infernum</name>
    <dbReference type="NCBI Taxonomy" id="35837"/>
    <lineage>
        <taxon>Bacteria</taxon>
        <taxon>Pseudomonadati</taxon>
        <taxon>Thermodesulfobacteriota</taxon>
        <taxon>Syntrophobacteria</taxon>
        <taxon>Syntrophobacterales</taxon>
        <taxon>Syntrophobacteraceae</taxon>
        <taxon>Desulfacinum</taxon>
    </lineage>
</organism>
<dbReference type="PANTHER" id="PTHR43673:SF10">
    <property type="entry name" value="NADH DEHYDROGENASE_NAD(P)H NITROREDUCTASE XCC3605-RELATED"/>
    <property type="match status" value="1"/>
</dbReference>
<reference evidence="7" key="1">
    <citation type="journal article" date="2020" name="mSystems">
        <title>Genome- and Community-Level Interaction Insights into Carbon Utilization and Element Cycling Functions of Hydrothermarchaeota in Hydrothermal Sediment.</title>
        <authorList>
            <person name="Zhou Z."/>
            <person name="Liu Y."/>
            <person name="Xu W."/>
            <person name="Pan J."/>
            <person name="Luo Z.H."/>
            <person name="Li M."/>
        </authorList>
    </citation>
    <scope>NUCLEOTIDE SEQUENCE [LARGE SCALE GENOMIC DNA]</scope>
    <source>
        <strain evidence="7">SpSt-456</strain>
    </source>
</reference>
<dbReference type="Gene3D" id="3.40.109.10">
    <property type="entry name" value="NADH Oxidase"/>
    <property type="match status" value="1"/>
</dbReference>
<keyword evidence="5" id="KW-0411">Iron-sulfur</keyword>
<protein>
    <submittedName>
        <fullName evidence="7">4Fe-4S dicluster domain-containing protein</fullName>
    </submittedName>
</protein>
<dbReference type="InterPro" id="IPR017896">
    <property type="entry name" value="4Fe4S_Fe-S-bd"/>
</dbReference>
<keyword evidence="4" id="KW-0408">Iron</keyword>
<evidence type="ECO:0000256" key="5">
    <source>
        <dbReference type="ARBA" id="ARBA00023014"/>
    </source>
</evidence>
<dbReference type="CDD" id="cd02143">
    <property type="entry name" value="nitroreductase_FeS-like"/>
    <property type="match status" value="1"/>
</dbReference>
<dbReference type="PROSITE" id="PS00198">
    <property type="entry name" value="4FE4S_FER_1"/>
    <property type="match status" value="1"/>
</dbReference>
<dbReference type="GO" id="GO:0016491">
    <property type="term" value="F:oxidoreductase activity"/>
    <property type="evidence" value="ECO:0007669"/>
    <property type="project" value="UniProtKB-KW"/>
</dbReference>
<dbReference type="SUPFAM" id="SSF55469">
    <property type="entry name" value="FMN-dependent nitroreductase-like"/>
    <property type="match status" value="1"/>
</dbReference>
<keyword evidence="2" id="KW-0479">Metal-binding</keyword>
<dbReference type="GO" id="GO:0046872">
    <property type="term" value="F:metal ion binding"/>
    <property type="evidence" value="ECO:0007669"/>
    <property type="project" value="UniProtKB-KW"/>
</dbReference>
<dbReference type="PROSITE" id="PS51379">
    <property type="entry name" value="4FE4S_FER_2"/>
    <property type="match status" value="2"/>
</dbReference>
<feature type="domain" description="4Fe-4S ferredoxin-type" evidence="6">
    <location>
        <begin position="7"/>
        <end position="36"/>
    </location>
</feature>
<evidence type="ECO:0000256" key="2">
    <source>
        <dbReference type="ARBA" id="ARBA00022723"/>
    </source>
</evidence>
<accession>A0A832A8I3</accession>
<gene>
    <name evidence="7" type="ORF">ENS06_14150</name>
</gene>
<dbReference type="Pfam" id="PF00881">
    <property type="entry name" value="Nitroreductase"/>
    <property type="match status" value="1"/>
</dbReference>
<evidence type="ECO:0000313" key="7">
    <source>
        <dbReference type="EMBL" id="HFK98450.1"/>
    </source>
</evidence>
<sequence length="283" mass="31108">MEEEHMALIRVDGQKCDRDGACARVCPAGIITVDAATGPTVRRGMAPFCIGCGHCVAVCPHGALDHARAPRAEQSPLPRFPVLDPETALLFLRSRRSIRCYRPESVPQDLLEKLLQAARYAPSGHNSQGLTFTVVMSQDGMSAVREMVVGWMRALIDAGSPLAAQWHMEGMVRAHDKGDDRILRNAPHLIVASAPRDLKAARVTAYLALEYVELYATALGLGTCWAGYVNAFALERPDLARFLGLSEDHAVLGCLMVGYPDVRYHRLPERNALAVRWWNRAVS</sequence>
<keyword evidence="3" id="KW-0560">Oxidoreductase</keyword>